<keyword evidence="1" id="KW-0238">DNA-binding</keyword>
<keyword evidence="3" id="KW-1185">Reference proteome</keyword>
<sequence>MHLTMFTDYGLRTLIFLALRPERQASIAEIAASYDISDHHLTKVVHALGQAGLVETIRGRHGGMRLARPAANIGLGEVIRAMEPGLALVPCQEGGRCAIGGCCDLQAVMNEARDAFLGVFDRYTLADVVSPGNPRLMRRLGLAMSSEAGT</sequence>
<dbReference type="GO" id="GO:0005829">
    <property type="term" value="C:cytosol"/>
    <property type="evidence" value="ECO:0007669"/>
    <property type="project" value="TreeGrafter"/>
</dbReference>
<evidence type="ECO:0000256" key="1">
    <source>
        <dbReference type="ARBA" id="ARBA00023125"/>
    </source>
</evidence>
<evidence type="ECO:0000313" key="3">
    <source>
        <dbReference type="Proteomes" id="UP000000245"/>
    </source>
</evidence>
<dbReference type="GO" id="GO:0003700">
    <property type="term" value="F:DNA-binding transcription factor activity"/>
    <property type="evidence" value="ECO:0007669"/>
    <property type="project" value="TreeGrafter"/>
</dbReference>
<dbReference type="RefSeq" id="WP_011942499.1">
    <property type="nucleotide sequence ID" value="NC_009484.1"/>
</dbReference>
<dbReference type="Proteomes" id="UP000000245">
    <property type="component" value="Chromosome"/>
</dbReference>
<dbReference type="InterPro" id="IPR000944">
    <property type="entry name" value="Tscrpt_reg_Rrf2"/>
</dbReference>
<proteinExistence type="predicted"/>
<dbReference type="eggNOG" id="COG1959">
    <property type="taxonomic scope" value="Bacteria"/>
</dbReference>
<dbReference type="Pfam" id="PF02082">
    <property type="entry name" value="Rrf2"/>
    <property type="match status" value="1"/>
</dbReference>
<dbReference type="PANTHER" id="PTHR33221:SF4">
    <property type="entry name" value="HTH-TYPE TRANSCRIPTIONAL REPRESSOR NSRR"/>
    <property type="match status" value="1"/>
</dbReference>
<organism evidence="2 3">
    <name type="scientific">Acidiphilium cryptum (strain JF-5)</name>
    <dbReference type="NCBI Taxonomy" id="349163"/>
    <lineage>
        <taxon>Bacteria</taxon>
        <taxon>Pseudomonadati</taxon>
        <taxon>Pseudomonadota</taxon>
        <taxon>Alphaproteobacteria</taxon>
        <taxon>Acetobacterales</taxon>
        <taxon>Acidocellaceae</taxon>
        <taxon>Acidiphilium</taxon>
    </lineage>
</organism>
<dbReference type="KEGG" id="acr:Acry_1800"/>
<evidence type="ECO:0000313" key="2">
    <source>
        <dbReference type="EMBL" id="ABQ31003.1"/>
    </source>
</evidence>
<dbReference type="InterPro" id="IPR036390">
    <property type="entry name" value="WH_DNA-bd_sf"/>
</dbReference>
<dbReference type="Gene3D" id="1.10.10.10">
    <property type="entry name" value="Winged helix-like DNA-binding domain superfamily/Winged helix DNA-binding domain"/>
    <property type="match status" value="1"/>
</dbReference>
<reference evidence="2 3" key="1">
    <citation type="submission" date="2007-05" db="EMBL/GenBank/DDBJ databases">
        <title>Complete sequence of chromosome of Acidiphilium cryptum JF-5.</title>
        <authorList>
            <consortium name="US DOE Joint Genome Institute"/>
            <person name="Copeland A."/>
            <person name="Lucas S."/>
            <person name="Lapidus A."/>
            <person name="Barry K."/>
            <person name="Detter J.C."/>
            <person name="Glavina del Rio T."/>
            <person name="Hammon N."/>
            <person name="Israni S."/>
            <person name="Dalin E."/>
            <person name="Tice H."/>
            <person name="Pitluck S."/>
            <person name="Sims D."/>
            <person name="Brettin T."/>
            <person name="Bruce D."/>
            <person name="Han C."/>
            <person name="Schmutz J."/>
            <person name="Larimer F."/>
            <person name="Land M."/>
            <person name="Hauser L."/>
            <person name="Kyrpides N."/>
            <person name="Kim E."/>
            <person name="Magnuson T."/>
            <person name="Richardson P."/>
        </authorList>
    </citation>
    <scope>NUCLEOTIDE SEQUENCE [LARGE SCALE GENOMIC DNA]</scope>
    <source>
        <strain evidence="2 3">JF-5</strain>
    </source>
</reference>
<name>A5FZH1_ACICJ</name>
<protein>
    <submittedName>
        <fullName evidence="2">Transcriptional regulator, BadM/Rrf2 family</fullName>
    </submittedName>
</protein>
<accession>A5FZH1</accession>
<dbReference type="NCBIfam" id="TIGR00738">
    <property type="entry name" value="rrf2_super"/>
    <property type="match status" value="1"/>
</dbReference>
<dbReference type="EMBL" id="CP000697">
    <property type="protein sequence ID" value="ABQ31003.1"/>
    <property type="molecule type" value="Genomic_DNA"/>
</dbReference>
<dbReference type="AlphaFoldDB" id="A5FZH1"/>
<dbReference type="PANTHER" id="PTHR33221">
    <property type="entry name" value="WINGED HELIX-TURN-HELIX TRANSCRIPTIONAL REGULATOR, RRF2 FAMILY"/>
    <property type="match status" value="1"/>
</dbReference>
<dbReference type="InterPro" id="IPR036388">
    <property type="entry name" value="WH-like_DNA-bd_sf"/>
</dbReference>
<dbReference type="HOGENOM" id="CLU_107144_2_1_5"/>
<dbReference type="SUPFAM" id="SSF46785">
    <property type="entry name" value="Winged helix' DNA-binding domain"/>
    <property type="match status" value="1"/>
</dbReference>
<dbReference type="GO" id="GO:0003677">
    <property type="term" value="F:DNA binding"/>
    <property type="evidence" value="ECO:0007669"/>
    <property type="project" value="UniProtKB-KW"/>
</dbReference>
<dbReference type="STRING" id="349163.Acry_1800"/>
<dbReference type="PROSITE" id="PS51197">
    <property type="entry name" value="HTH_RRF2_2"/>
    <property type="match status" value="1"/>
</dbReference>
<gene>
    <name evidence="2" type="ordered locus">Acry_1800</name>
</gene>